<accession>A0A813I407</accession>
<sequence>ESRQRPRILGLANGAAFSRPMVRQALARIPGLRAIVVVCDPLGRLEKDFMRLSYCGAVENGNVPSSLRRDGSECAKSMADVLQMPEWFEITNMAYHLADLRILFGKRLILLHQQVLRTSPRLAYNGLALILGATEPFPTEAEFRRYNHLAGHRTDLCRNATLVRELKEALDQEYVVIERSLTFEGGEAPEELKLRLTRCDREQELEECEASTLDGSARKCSDVGDKSIKAIARRIQALTAALGSQGQT</sequence>
<feature type="non-terminal residue" evidence="1">
    <location>
        <position position="1"/>
    </location>
</feature>
<dbReference type="EMBL" id="CAJNNW010003045">
    <property type="protein sequence ID" value="CAE8644961.1"/>
    <property type="molecule type" value="Genomic_DNA"/>
</dbReference>
<evidence type="ECO:0000313" key="1">
    <source>
        <dbReference type="EMBL" id="CAE8644961.1"/>
    </source>
</evidence>
<dbReference type="Proteomes" id="UP000626109">
    <property type="component" value="Unassembled WGS sequence"/>
</dbReference>
<name>A0A813I407_POLGL</name>
<protein>
    <submittedName>
        <fullName evidence="1">Uncharacterized protein</fullName>
    </submittedName>
</protein>
<organism evidence="1 2">
    <name type="scientific">Polarella glacialis</name>
    <name type="common">Dinoflagellate</name>
    <dbReference type="NCBI Taxonomy" id="89957"/>
    <lineage>
        <taxon>Eukaryota</taxon>
        <taxon>Sar</taxon>
        <taxon>Alveolata</taxon>
        <taxon>Dinophyceae</taxon>
        <taxon>Suessiales</taxon>
        <taxon>Suessiaceae</taxon>
        <taxon>Polarella</taxon>
    </lineage>
</organism>
<evidence type="ECO:0000313" key="2">
    <source>
        <dbReference type="Proteomes" id="UP000626109"/>
    </source>
</evidence>
<gene>
    <name evidence="1" type="ORF">PGLA2088_LOCUS3505</name>
</gene>
<reference evidence="1" key="1">
    <citation type="submission" date="2021-02" db="EMBL/GenBank/DDBJ databases">
        <authorList>
            <person name="Dougan E. K."/>
            <person name="Rhodes N."/>
            <person name="Thang M."/>
            <person name="Chan C."/>
        </authorList>
    </citation>
    <scope>NUCLEOTIDE SEQUENCE</scope>
</reference>
<comment type="caution">
    <text evidence="1">The sequence shown here is derived from an EMBL/GenBank/DDBJ whole genome shotgun (WGS) entry which is preliminary data.</text>
</comment>
<proteinExistence type="predicted"/>
<dbReference type="AlphaFoldDB" id="A0A813I407"/>